<reference evidence="3" key="1">
    <citation type="journal article" date="2017" name="Genome Biol.">
        <title>Comparative genomics reveals high biological diversity and specific adaptations in the industrially and medically important fungal genus Aspergillus.</title>
        <authorList>
            <person name="de Vries R.P."/>
            <person name="Riley R."/>
            <person name="Wiebenga A."/>
            <person name="Aguilar-Osorio G."/>
            <person name="Amillis S."/>
            <person name="Uchima C.A."/>
            <person name="Anderluh G."/>
            <person name="Asadollahi M."/>
            <person name="Askin M."/>
            <person name="Barry K."/>
            <person name="Battaglia E."/>
            <person name="Bayram O."/>
            <person name="Benocci T."/>
            <person name="Braus-Stromeyer S.A."/>
            <person name="Caldana C."/>
            <person name="Canovas D."/>
            <person name="Cerqueira G.C."/>
            <person name="Chen F."/>
            <person name="Chen W."/>
            <person name="Choi C."/>
            <person name="Clum A."/>
            <person name="Dos Santos R.A."/>
            <person name="Damasio A.R."/>
            <person name="Diallinas G."/>
            <person name="Emri T."/>
            <person name="Fekete E."/>
            <person name="Flipphi M."/>
            <person name="Freyberg S."/>
            <person name="Gallo A."/>
            <person name="Gournas C."/>
            <person name="Habgood R."/>
            <person name="Hainaut M."/>
            <person name="Harispe M.L."/>
            <person name="Henrissat B."/>
            <person name="Hilden K.S."/>
            <person name="Hope R."/>
            <person name="Hossain A."/>
            <person name="Karabika E."/>
            <person name="Karaffa L."/>
            <person name="Karanyi Z."/>
            <person name="Krasevec N."/>
            <person name="Kuo A."/>
            <person name="Kusch H."/>
            <person name="LaButti K."/>
            <person name="Lagendijk E.L."/>
            <person name="Lapidus A."/>
            <person name="Levasseur A."/>
            <person name="Lindquist E."/>
            <person name="Lipzen A."/>
            <person name="Logrieco A.F."/>
            <person name="MacCabe A."/>
            <person name="Maekelae M.R."/>
            <person name="Malavazi I."/>
            <person name="Melin P."/>
            <person name="Meyer V."/>
            <person name="Mielnichuk N."/>
            <person name="Miskei M."/>
            <person name="Molnar A.P."/>
            <person name="Mule G."/>
            <person name="Ngan C.Y."/>
            <person name="Orejas M."/>
            <person name="Orosz E."/>
            <person name="Ouedraogo J.P."/>
            <person name="Overkamp K.M."/>
            <person name="Park H.-S."/>
            <person name="Perrone G."/>
            <person name="Piumi F."/>
            <person name="Punt P.J."/>
            <person name="Ram A.F."/>
            <person name="Ramon A."/>
            <person name="Rauscher S."/>
            <person name="Record E."/>
            <person name="Riano-Pachon D.M."/>
            <person name="Robert V."/>
            <person name="Roehrig J."/>
            <person name="Ruller R."/>
            <person name="Salamov A."/>
            <person name="Salih N.S."/>
            <person name="Samson R.A."/>
            <person name="Sandor E."/>
            <person name="Sanguinetti M."/>
            <person name="Schuetze T."/>
            <person name="Sepcic K."/>
            <person name="Shelest E."/>
            <person name="Sherlock G."/>
            <person name="Sophianopoulou V."/>
            <person name="Squina F.M."/>
            <person name="Sun H."/>
            <person name="Susca A."/>
            <person name="Todd R.B."/>
            <person name="Tsang A."/>
            <person name="Unkles S.E."/>
            <person name="van de Wiele N."/>
            <person name="van Rossen-Uffink D."/>
            <person name="Oliveira J.V."/>
            <person name="Vesth T.C."/>
            <person name="Visser J."/>
            <person name="Yu J.-H."/>
            <person name="Zhou M."/>
            <person name="Andersen M.R."/>
            <person name="Archer D.B."/>
            <person name="Baker S.E."/>
            <person name="Benoit I."/>
            <person name="Brakhage A.A."/>
            <person name="Braus G.H."/>
            <person name="Fischer R."/>
            <person name="Frisvad J.C."/>
            <person name="Goldman G.H."/>
            <person name="Houbraken J."/>
            <person name="Oakley B."/>
            <person name="Pocsi I."/>
            <person name="Scazzocchio C."/>
            <person name="Seiboth B."/>
            <person name="vanKuyk P.A."/>
            <person name="Wortman J."/>
            <person name="Dyer P.S."/>
            <person name="Grigoriev I.V."/>
        </authorList>
    </citation>
    <scope>NUCLEOTIDE SEQUENCE [LARGE SCALE GENOMIC DNA]</scope>
    <source>
        <strain evidence="3">ITEM 5010</strain>
    </source>
</reference>
<evidence type="ECO:0000256" key="1">
    <source>
        <dbReference type="SAM" id="MobiDB-lite"/>
    </source>
</evidence>
<dbReference type="AlphaFoldDB" id="A0A1R3RXJ2"/>
<protein>
    <submittedName>
        <fullName evidence="2">Uncharacterized protein</fullName>
    </submittedName>
</protein>
<organism evidence="2 3">
    <name type="scientific">Aspergillus carbonarius (strain ITEM 5010)</name>
    <dbReference type="NCBI Taxonomy" id="602072"/>
    <lineage>
        <taxon>Eukaryota</taxon>
        <taxon>Fungi</taxon>
        <taxon>Dikarya</taxon>
        <taxon>Ascomycota</taxon>
        <taxon>Pezizomycotina</taxon>
        <taxon>Eurotiomycetes</taxon>
        <taxon>Eurotiomycetidae</taxon>
        <taxon>Eurotiales</taxon>
        <taxon>Aspergillaceae</taxon>
        <taxon>Aspergillus</taxon>
        <taxon>Aspergillus subgen. Circumdati</taxon>
    </lineage>
</organism>
<evidence type="ECO:0000313" key="3">
    <source>
        <dbReference type="Proteomes" id="UP000188318"/>
    </source>
</evidence>
<dbReference type="OrthoDB" id="4508265at2759"/>
<accession>A0A1R3RXJ2</accession>
<keyword evidence="3" id="KW-1185">Reference proteome</keyword>
<dbReference type="VEuPathDB" id="FungiDB:ASPCADRAFT_403473"/>
<gene>
    <name evidence="2" type="ORF">ASPCADRAFT_403473</name>
</gene>
<evidence type="ECO:0000313" key="2">
    <source>
        <dbReference type="EMBL" id="OOF99226.1"/>
    </source>
</evidence>
<feature type="compositionally biased region" description="Low complexity" evidence="1">
    <location>
        <begin position="12"/>
        <end position="36"/>
    </location>
</feature>
<proteinExistence type="predicted"/>
<dbReference type="EMBL" id="KV907495">
    <property type="protein sequence ID" value="OOF99226.1"/>
    <property type="molecule type" value="Genomic_DNA"/>
</dbReference>
<feature type="compositionally biased region" description="Pro residues" evidence="1">
    <location>
        <begin position="1"/>
        <end position="11"/>
    </location>
</feature>
<feature type="region of interest" description="Disordered" evidence="1">
    <location>
        <begin position="1"/>
        <end position="36"/>
    </location>
</feature>
<name>A0A1R3RXJ2_ASPC5</name>
<sequence length="182" mass="19861">MNPNDSPPPSTAPSTSDESTSFYPRSPSSATSISAVSDTSMEFTLHLLRTGDGEDDFQMWAVPVPSSNQAEHNAHAPQLWMEDLVAMIAQSDAFPFENNNPLVAGRSGGNTDLEDLSTSIEAIDENPRVTVAHDAGYDADDSSGMEEEHVDEDDERLFWIDVHWDRENGPLEEVTGHKGSRG</sequence>
<dbReference type="Proteomes" id="UP000188318">
    <property type="component" value="Unassembled WGS sequence"/>
</dbReference>